<feature type="transmembrane region" description="Helical" evidence="1">
    <location>
        <begin position="46"/>
        <end position="71"/>
    </location>
</feature>
<keyword evidence="1" id="KW-0472">Membrane</keyword>
<feature type="transmembrane region" description="Helical" evidence="1">
    <location>
        <begin position="120"/>
        <end position="142"/>
    </location>
</feature>
<evidence type="ECO:0000256" key="1">
    <source>
        <dbReference type="SAM" id="Phobius"/>
    </source>
</evidence>
<comment type="caution">
    <text evidence="2">The sequence shown here is derived from an EMBL/GenBank/DDBJ whole genome shotgun (WGS) entry which is preliminary data.</text>
</comment>
<protein>
    <submittedName>
        <fullName evidence="2">Uncharacterized protein</fullName>
    </submittedName>
</protein>
<reference evidence="2 3" key="1">
    <citation type="journal article" date="2020" name="ISME J.">
        <title>Uncovering the hidden diversity of litter-decomposition mechanisms in mushroom-forming fungi.</title>
        <authorList>
            <person name="Floudas D."/>
            <person name="Bentzer J."/>
            <person name="Ahren D."/>
            <person name="Johansson T."/>
            <person name="Persson P."/>
            <person name="Tunlid A."/>
        </authorList>
    </citation>
    <scope>NUCLEOTIDE SEQUENCE [LARGE SCALE GENOMIC DNA]</scope>
    <source>
        <strain evidence="2 3">CBS 291.85</strain>
    </source>
</reference>
<dbReference type="PANTHER" id="PTHR40465:SF1">
    <property type="entry name" value="DUF6534 DOMAIN-CONTAINING PROTEIN"/>
    <property type="match status" value="1"/>
</dbReference>
<dbReference type="PANTHER" id="PTHR40465">
    <property type="entry name" value="CHROMOSOME 1, WHOLE GENOME SHOTGUN SEQUENCE"/>
    <property type="match status" value="1"/>
</dbReference>
<dbReference type="AlphaFoldDB" id="A0A8H5D240"/>
<sequence>MAENPPINISLILGPVVVSTLVNALLAGICMVQFLEYYDSRIKDGLIITGLVIWVVVVDTFSSCTSSYLLWHYAVDNFGNKIGLLSTPWQYNTIAVSTTLISVPVQFFLAWRIRVFSKSFVLFIVICTLSLAQGGLAFASSIGALGEPNVEANARRIPVADSWLAIAVACDASITVALSYYLLKSRTGMKGEYLYSVEIL</sequence>
<feature type="transmembrane region" description="Helical" evidence="1">
    <location>
        <begin position="162"/>
        <end position="183"/>
    </location>
</feature>
<feature type="transmembrane region" description="Helical" evidence="1">
    <location>
        <begin position="91"/>
        <end position="113"/>
    </location>
</feature>
<evidence type="ECO:0000313" key="2">
    <source>
        <dbReference type="EMBL" id="KAF5352264.1"/>
    </source>
</evidence>
<organism evidence="2 3">
    <name type="scientific">Tetrapyrgos nigripes</name>
    <dbReference type="NCBI Taxonomy" id="182062"/>
    <lineage>
        <taxon>Eukaryota</taxon>
        <taxon>Fungi</taxon>
        <taxon>Dikarya</taxon>
        <taxon>Basidiomycota</taxon>
        <taxon>Agaricomycotina</taxon>
        <taxon>Agaricomycetes</taxon>
        <taxon>Agaricomycetidae</taxon>
        <taxon>Agaricales</taxon>
        <taxon>Marasmiineae</taxon>
        <taxon>Marasmiaceae</taxon>
        <taxon>Tetrapyrgos</taxon>
    </lineage>
</organism>
<dbReference type="EMBL" id="JAACJM010000066">
    <property type="protein sequence ID" value="KAF5352264.1"/>
    <property type="molecule type" value="Genomic_DNA"/>
</dbReference>
<keyword evidence="1" id="KW-1133">Transmembrane helix</keyword>
<evidence type="ECO:0000313" key="3">
    <source>
        <dbReference type="Proteomes" id="UP000559256"/>
    </source>
</evidence>
<keyword evidence="3" id="KW-1185">Reference proteome</keyword>
<accession>A0A8H5D240</accession>
<dbReference type="OrthoDB" id="2562493at2759"/>
<name>A0A8H5D240_9AGAR</name>
<feature type="transmembrane region" description="Helical" evidence="1">
    <location>
        <begin position="12"/>
        <end position="34"/>
    </location>
</feature>
<proteinExistence type="predicted"/>
<keyword evidence="1" id="KW-0812">Transmembrane</keyword>
<dbReference type="Proteomes" id="UP000559256">
    <property type="component" value="Unassembled WGS sequence"/>
</dbReference>
<gene>
    <name evidence="2" type="ORF">D9758_011957</name>
</gene>